<proteinExistence type="predicted"/>
<dbReference type="AlphaFoldDB" id="A0AAF0DRB8"/>
<dbReference type="InterPro" id="IPR011009">
    <property type="entry name" value="Kinase-like_dom_sf"/>
</dbReference>
<dbReference type="EMBL" id="CP120631">
    <property type="protein sequence ID" value="WEW61550.1"/>
    <property type="molecule type" value="Genomic_DNA"/>
</dbReference>
<keyword evidence="2" id="KW-1185">Reference proteome</keyword>
<reference evidence="1" key="1">
    <citation type="submission" date="2023-03" db="EMBL/GenBank/DDBJ databases">
        <title>Emydomyces testavorans Genome Sequence.</title>
        <authorList>
            <person name="Hoyer L."/>
        </authorList>
    </citation>
    <scope>NUCLEOTIDE SEQUENCE</scope>
    <source>
        <strain evidence="1">16-2883</strain>
    </source>
</reference>
<dbReference type="SUPFAM" id="SSF56112">
    <property type="entry name" value="Protein kinase-like (PK-like)"/>
    <property type="match status" value="1"/>
</dbReference>
<evidence type="ECO:0000313" key="1">
    <source>
        <dbReference type="EMBL" id="WEW61550.1"/>
    </source>
</evidence>
<gene>
    <name evidence="1" type="ORF">PRK78_007040</name>
</gene>
<accession>A0AAF0DRB8</accession>
<name>A0AAF0DRB8_9EURO</name>
<protein>
    <recommendedName>
        <fullName evidence="3">Protein kinase domain-containing protein</fullName>
    </recommendedName>
</protein>
<sequence>MSPNYSRDPPFPYVRSRCFTVHEHTPPYPPPPIPTKLTQREKTERIRLSLLQRSILHPPQGGSLGTSTVEFEISYALQAGEEHRSQVLAVNILKTSSDCLKKNVTRAVAKVYDPLYYDHTNCRDPFSATDLSYATEAAVYNRLADLQGTVIPAYYGSYSLELPVDQSTTRTVRLILMEFIQGYSMQELEPAKFLQSERKRIMKLVIDGESAIYTRDICLMDKHPRNVMVVQSCDASQSVSRIVHIDFEKSSLSRMWKAPICSYAAPNFLPGTFISPLLRWHESWDVQKNFQAWIDWDYQSWLEEEYAHTKSSITPEMRDVFLPAEDSDAST</sequence>
<evidence type="ECO:0000313" key="2">
    <source>
        <dbReference type="Proteomes" id="UP001219355"/>
    </source>
</evidence>
<evidence type="ECO:0008006" key="3">
    <source>
        <dbReference type="Google" id="ProtNLM"/>
    </source>
</evidence>
<organism evidence="1 2">
    <name type="scientific">Emydomyces testavorans</name>
    <dbReference type="NCBI Taxonomy" id="2070801"/>
    <lineage>
        <taxon>Eukaryota</taxon>
        <taxon>Fungi</taxon>
        <taxon>Dikarya</taxon>
        <taxon>Ascomycota</taxon>
        <taxon>Pezizomycotina</taxon>
        <taxon>Eurotiomycetes</taxon>
        <taxon>Eurotiomycetidae</taxon>
        <taxon>Onygenales</taxon>
        <taxon>Nannizziopsiaceae</taxon>
        <taxon>Emydomyces</taxon>
    </lineage>
</organism>
<dbReference type="Proteomes" id="UP001219355">
    <property type="component" value="Chromosome 5"/>
</dbReference>